<name>A0A183MJI5_9TREM</name>
<dbReference type="Proteomes" id="UP000277204">
    <property type="component" value="Unassembled WGS sequence"/>
</dbReference>
<dbReference type="AlphaFoldDB" id="A0A183MJI5"/>
<organism evidence="1 2">
    <name type="scientific">Schistosoma margrebowiei</name>
    <dbReference type="NCBI Taxonomy" id="48269"/>
    <lineage>
        <taxon>Eukaryota</taxon>
        <taxon>Metazoa</taxon>
        <taxon>Spiralia</taxon>
        <taxon>Lophotrochozoa</taxon>
        <taxon>Platyhelminthes</taxon>
        <taxon>Trematoda</taxon>
        <taxon>Digenea</taxon>
        <taxon>Strigeidida</taxon>
        <taxon>Schistosomatoidea</taxon>
        <taxon>Schistosomatidae</taxon>
        <taxon>Schistosoma</taxon>
    </lineage>
</organism>
<evidence type="ECO:0000313" key="2">
    <source>
        <dbReference type="Proteomes" id="UP000277204"/>
    </source>
</evidence>
<keyword evidence="2" id="KW-1185">Reference proteome</keyword>
<protein>
    <submittedName>
        <fullName evidence="1">Uncharacterized protein</fullName>
    </submittedName>
</protein>
<accession>A0A183MJI5</accession>
<sequence length="69" mass="8012">MTRHVCGKGGKKQLNKTYARHTVDTLDLPVVPIQEEVKRQVDLQSRTRSLFKISRFRSEFKTGTPHMTK</sequence>
<dbReference type="EMBL" id="UZAI01017086">
    <property type="protein sequence ID" value="VDP20299.1"/>
    <property type="molecule type" value="Genomic_DNA"/>
</dbReference>
<proteinExistence type="predicted"/>
<evidence type="ECO:0000313" key="1">
    <source>
        <dbReference type="EMBL" id="VDP20299.1"/>
    </source>
</evidence>
<reference evidence="1 2" key="1">
    <citation type="submission" date="2018-11" db="EMBL/GenBank/DDBJ databases">
        <authorList>
            <consortium name="Pathogen Informatics"/>
        </authorList>
    </citation>
    <scope>NUCLEOTIDE SEQUENCE [LARGE SCALE GENOMIC DNA]</scope>
    <source>
        <strain evidence="1 2">Zambia</strain>
    </source>
</reference>
<gene>
    <name evidence="1" type="ORF">SMRZ_LOCUS16210</name>
</gene>